<dbReference type="OrthoDB" id="1164756at2"/>
<dbReference type="EMBL" id="VATY01000001">
    <property type="protein sequence ID" value="TMM59461.1"/>
    <property type="molecule type" value="Genomic_DNA"/>
</dbReference>
<organism evidence="1 2">
    <name type="scientific">Maribacter algarum</name>
    <name type="common">ex Zhang et al. 2020</name>
    <dbReference type="NCBI Taxonomy" id="2578118"/>
    <lineage>
        <taxon>Bacteria</taxon>
        <taxon>Pseudomonadati</taxon>
        <taxon>Bacteroidota</taxon>
        <taxon>Flavobacteriia</taxon>
        <taxon>Flavobacteriales</taxon>
        <taxon>Flavobacteriaceae</taxon>
        <taxon>Maribacter</taxon>
    </lineage>
</organism>
<sequence>MPYEFFLELLFPLSLRHKKMFGVDSYYIGEKIVFALRKKDNLLEDNGIWIASKIEYHQKLKHKIRGLNAIKSYGIKSWLVLPEEFEYFEEEANKLSELIKKNSVLVGNIPKTKNKR</sequence>
<dbReference type="Proteomes" id="UP000310314">
    <property type="component" value="Unassembled WGS sequence"/>
</dbReference>
<accession>A0A5S3PWZ4</accession>
<evidence type="ECO:0000313" key="2">
    <source>
        <dbReference type="Proteomes" id="UP000310314"/>
    </source>
</evidence>
<dbReference type="RefSeq" id="WP_138657450.1">
    <property type="nucleotide sequence ID" value="NZ_VATY01000001.1"/>
</dbReference>
<evidence type="ECO:0000313" key="1">
    <source>
        <dbReference type="EMBL" id="TMM59461.1"/>
    </source>
</evidence>
<name>A0A5S3PWZ4_9FLAO</name>
<proteinExistence type="predicted"/>
<dbReference type="AlphaFoldDB" id="A0A5S3PWZ4"/>
<comment type="caution">
    <text evidence="1">The sequence shown here is derived from an EMBL/GenBank/DDBJ whole genome shotgun (WGS) entry which is preliminary data.</text>
</comment>
<protein>
    <submittedName>
        <fullName evidence="1">Uncharacterized protein</fullName>
    </submittedName>
</protein>
<reference evidence="1 2" key="1">
    <citation type="submission" date="2019-05" db="EMBL/GenBank/DDBJ databases">
        <authorList>
            <person name="Zhang J.-Y."/>
            <person name="Feg X."/>
            <person name="Du Z.-J."/>
        </authorList>
    </citation>
    <scope>NUCLEOTIDE SEQUENCE [LARGE SCALE GENOMIC DNA]</scope>
    <source>
        <strain evidence="1 2">RZ26</strain>
    </source>
</reference>
<keyword evidence="2" id="KW-1185">Reference proteome</keyword>
<gene>
    <name evidence="1" type="ORF">FEE95_08555</name>
</gene>